<evidence type="ECO:0000313" key="3">
    <source>
        <dbReference type="Proteomes" id="UP000313359"/>
    </source>
</evidence>
<protein>
    <recommendedName>
        <fullName evidence="1">Chalcone isomerase domain-containing protein</fullName>
    </recommendedName>
</protein>
<dbReference type="Pfam" id="PF16035">
    <property type="entry name" value="Chalcone_2"/>
    <property type="match status" value="2"/>
</dbReference>
<reference evidence="2" key="1">
    <citation type="journal article" date="2018" name="Genome Biol. Evol.">
        <title>Genomics and development of Lentinus tigrinus, a white-rot wood-decaying mushroom with dimorphic fruiting bodies.</title>
        <authorList>
            <person name="Wu B."/>
            <person name="Xu Z."/>
            <person name="Knudson A."/>
            <person name="Carlson A."/>
            <person name="Chen N."/>
            <person name="Kovaka S."/>
            <person name="LaButti K."/>
            <person name="Lipzen A."/>
            <person name="Pennachio C."/>
            <person name="Riley R."/>
            <person name="Schakwitz W."/>
            <person name="Umezawa K."/>
            <person name="Ohm R.A."/>
            <person name="Grigoriev I.V."/>
            <person name="Nagy L.G."/>
            <person name="Gibbons J."/>
            <person name="Hibbett D."/>
        </authorList>
    </citation>
    <scope>NUCLEOTIDE SEQUENCE [LARGE SCALE GENOMIC DNA]</scope>
    <source>
        <strain evidence="2">ALCF2SS1-6</strain>
    </source>
</reference>
<name>A0A5C2SHC4_9APHY</name>
<sequence length="285" mass="31297">MSWFQARLARSFVQGCRAFSSSALSRSPTEANVLAKTLVSRRRAFTSSAVFWGTAFALATGLTISTVHLDAEAPASPAEPEDDTRVDPATSIVFPTTLKIQSKTPLPTFTLIGVGVRTVSFLGIKVYSVGFYADLSDPKLAIPKDATPEEKIEHIVKNSACVLRIVPTRNTSYGHLRDGFMRALQARQVLSKQRGELSPEEELAIQSPLRKFKSMFPNTPLTKHTPLDILATAPSPKQPRTLIVRDLGSVQSDWLAREFVLAYFEGKGLSPPLKQSAIKYVETHL</sequence>
<feature type="domain" description="Chalcone isomerase" evidence="1">
    <location>
        <begin position="149"/>
        <end position="277"/>
    </location>
</feature>
<dbReference type="Proteomes" id="UP000313359">
    <property type="component" value="Unassembled WGS sequence"/>
</dbReference>
<dbReference type="OrthoDB" id="18193at2759"/>
<dbReference type="SUPFAM" id="SSF54626">
    <property type="entry name" value="Chalcone isomerase"/>
    <property type="match status" value="1"/>
</dbReference>
<dbReference type="STRING" id="1328759.A0A5C2SHC4"/>
<gene>
    <name evidence="2" type="ORF">L227DRAFT_573053</name>
</gene>
<dbReference type="PANTHER" id="PTHR47284">
    <property type="entry name" value="FATTY-ACID-BINDING PROTEIN 2"/>
    <property type="match status" value="1"/>
</dbReference>
<dbReference type="Gene3D" id="3.50.70.10">
    <property type="match status" value="1"/>
</dbReference>
<organism evidence="2 3">
    <name type="scientific">Lentinus tigrinus ALCF2SS1-6</name>
    <dbReference type="NCBI Taxonomy" id="1328759"/>
    <lineage>
        <taxon>Eukaryota</taxon>
        <taxon>Fungi</taxon>
        <taxon>Dikarya</taxon>
        <taxon>Basidiomycota</taxon>
        <taxon>Agaricomycotina</taxon>
        <taxon>Agaricomycetes</taxon>
        <taxon>Polyporales</taxon>
        <taxon>Polyporaceae</taxon>
        <taxon>Lentinus</taxon>
    </lineage>
</organism>
<keyword evidence="3" id="KW-1185">Reference proteome</keyword>
<evidence type="ECO:0000259" key="1">
    <source>
        <dbReference type="Pfam" id="PF16035"/>
    </source>
</evidence>
<dbReference type="InterPro" id="IPR036298">
    <property type="entry name" value="Chalcone_isomerase_sf"/>
</dbReference>
<dbReference type="AlphaFoldDB" id="A0A5C2SHC4"/>
<proteinExistence type="predicted"/>
<dbReference type="GO" id="GO:0016872">
    <property type="term" value="F:intramolecular lyase activity"/>
    <property type="evidence" value="ECO:0007669"/>
    <property type="project" value="InterPro"/>
</dbReference>
<dbReference type="InterPro" id="IPR016087">
    <property type="entry name" value="Chalcone_isomerase"/>
</dbReference>
<accession>A0A5C2SHC4</accession>
<feature type="domain" description="Chalcone isomerase" evidence="1">
    <location>
        <begin position="108"/>
        <end position="139"/>
    </location>
</feature>
<dbReference type="InterPro" id="IPR016088">
    <property type="entry name" value="Chalcone_isomerase_3-sand"/>
</dbReference>
<dbReference type="PANTHER" id="PTHR47284:SF3">
    <property type="entry name" value="FATTY-ACID-BINDING PROTEIN 2"/>
    <property type="match status" value="1"/>
</dbReference>
<dbReference type="EMBL" id="ML122257">
    <property type="protein sequence ID" value="RPD63225.1"/>
    <property type="molecule type" value="Genomic_DNA"/>
</dbReference>
<evidence type="ECO:0000313" key="2">
    <source>
        <dbReference type="EMBL" id="RPD63225.1"/>
    </source>
</evidence>